<dbReference type="InterPro" id="IPR006311">
    <property type="entry name" value="TAT_signal"/>
</dbReference>
<evidence type="ECO:0008006" key="15">
    <source>
        <dbReference type="Google" id="ProtNLM"/>
    </source>
</evidence>
<dbReference type="AlphaFoldDB" id="A0A840W6W5"/>
<keyword evidence="7" id="KW-0378">Hydrolase</keyword>
<accession>A0A840W6W5</accession>
<dbReference type="Pfam" id="PF02128">
    <property type="entry name" value="Peptidase_M36"/>
    <property type="match status" value="1"/>
</dbReference>
<name>A0A840W6W5_9ACTN</name>
<proteinExistence type="inferred from homology"/>
<feature type="region of interest" description="Disordered" evidence="11">
    <location>
        <begin position="428"/>
        <end position="462"/>
    </location>
</feature>
<evidence type="ECO:0000256" key="2">
    <source>
        <dbReference type="ARBA" id="ARBA00004613"/>
    </source>
</evidence>
<keyword evidence="14" id="KW-1185">Reference proteome</keyword>
<evidence type="ECO:0000313" key="14">
    <source>
        <dbReference type="Proteomes" id="UP000586947"/>
    </source>
</evidence>
<dbReference type="GO" id="GO:0004222">
    <property type="term" value="F:metalloendopeptidase activity"/>
    <property type="evidence" value="ECO:0007669"/>
    <property type="project" value="InterPro"/>
</dbReference>
<dbReference type="Proteomes" id="UP000586947">
    <property type="component" value="Unassembled WGS sequence"/>
</dbReference>
<evidence type="ECO:0000256" key="1">
    <source>
        <dbReference type="ARBA" id="ARBA00001947"/>
    </source>
</evidence>
<dbReference type="GO" id="GO:0006508">
    <property type="term" value="P:proteolysis"/>
    <property type="evidence" value="ECO:0007669"/>
    <property type="project" value="UniProtKB-KW"/>
</dbReference>
<feature type="signal peptide" evidence="12">
    <location>
        <begin position="1"/>
        <end position="38"/>
    </location>
</feature>
<dbReference type="Gene3D" id="3.10.170.10">
    <property type="match status" value="1"/>
</dbReference>
<dbReference type="EMBL" id="JACHDP010000001">
    <property type="protein sequence ID" value="MBB5479919.1"/>
    <property type="molecule type" value="Genomic_DNA"/>
</dbReference>
<dbReference type="InterPro" id="IPR050371">
    <property type="entry name" value="Fungal_virulence_M36"/>
</dbReference>
<keyword evidence="6" id="KW-0479">Metal-binding</keyword>
<dbReference type="InterPro" id="IPR027268">
    <property type="entry name" value="Peptidase_M4/M1_CTD_sf"/>
</dbReference>
<evidence type="ECO:0000256" key="10">
    <source>
        <dbReference type="ARBA" id="ARBA00023145"/>
    </source>
</evidence>
<comment type="cofactor">
    <cofactor evidence="1">
        <name>Zn(2+)</name>
        <dbReference type="ChEBI" id="CHEBI:29105"/>
    </cofactor>
</comment>
<keyword evidence="9" id="KW-0482">Metalloprotease</keyword>
<comment type="similarity">
    <text evidence="3">Belongs to the peptidase M36 family.</text>
</comment>
<feature type="compositionally biased region" description="Low complexity" evidence="11">
    <location>
        <begin position="36"/>
        <end position="46"/>
    </location>
</feature>
<dbReference type="GO" id="GO:0008270">
    <property type="term" value="F:zinc ion binding"/>
    <property type="evidence" value="ECO:0007669"/>
    <property type="project" value="InterPro"/>
</dbReference>
<feature type="region of interest" description="Disordered" evidence="11">
    <location>
        <begin position="36"/>
        <end position="84"/>
    </location>
</feature>
<dbReference type="Gene3D" id="1.10.390.10">
    <property type="entry name" value="Neutral Protease Domain 2"/>
    <property type="match status" value="1"/>
</dbReference>
<feature type="compositionally biased region" description="Polar residues" evidence="11">
    <location>
        <begin position="437"/>
        <end position="462"/>
    </location>
</feature>
<protein>
    <recommendedName>
        <fullName evidence="15">Fungalysin metallopeptidase (M36)</fullName>
    </recommendedName>
</protein>
<dbReference type="InterPro" id="IPR001842">
    <property type="entry name" value="Peptidase_M36"/>
</dbReference>
<feature type="region of interest" description="Disordered" evidence="11">
    <location>
        <begin position="940"/>
        <end position="959"/>
    </location>
</feature>
<keyword evidence="8" id="KW-0862">Zinc</keyword>
<keyword evidence="10" id="KW-0865">Zymogen</keyword>
<gene>
    <name evidence="13" type="ORF">HNR20_004424</name>
</gene>
<sequence>MPQPEWSPPMSRRRRRLIAVLATTATVAALLPTSASTAAPAGGAPSAERRSGPFAEGHEPADVDNRIGTAAPDARQRGLARAADPDVRWNRLGTPQALGPGRTPLASGLSADPEAAARAYLTANRDLFGMDAAAVASMERVLVRPIGSGTVVTLRQRFGDLPAGPDGLVTIAVAGGTVLSVSSSLARNTGAPAPATRTAEQAYAAALAEAKLTASAVASHTVRAVAVPTPLDGPRAAYEVTMIGADTDQPAAFTSYVDGITGHVLVREDLVDFDSDNPSWAVFPATPPRDLGPGQDPRVRWCGDPSPGCQAAFRDPATAQPWDVDAATGTSTFTSRGNSANTVLSWGAGTPIVPATTSPERRYEYPFTDQWHQARCNPNVFTSAQRNDADASIANLFAMHNRLHDWSYQLGFTESAWNLQAVNLTPNGLGGDAEQGRAQQGALTGNRNNANQGTGRDGQPPTTNMYLWQPLAGGPYPPCVDGDYDMTVIGHEYTHAITNRMIAGPDSGIGGHQGGAMGESWGDLLAAEYLFQHGLRAPGETPFVTGGYVTGNLVSGIRNYDLSRSPLNYSDIGYNTGGPAVHADGEIWGATNFRVRSALVKRYGLGTPQRQLECAQGKVAADKCPGNRRWSQLVFDSFLLQAASQVSMLDMRDNMLTADLLRFGGANQDLIWAEFARSGMGRDAVTLGAGDTDPTPSFASPGGGNATLTLRPRGDSADAPIRVYVGAYEARAVPVADTDPATPIPDTVELVAGTYDLLAVAPGFGHQRLSVNAKAGQSGYVDLRMSRNLASTASGATVSGDGVNLDRIVDDTESTNWASLDGVAGRQLTVALPGDAAQVVKRVNVSAMLRPAITGDADTGSQNALSALRSFAVSACNATTTDCADPARWQRIYTSAGDAFPGGAYRAYSRDINLRTFAVPTTLATHLRLEVLASQCTGGPQYAGEQDDDPATTTDCATASPARNQVRIAEFQAFSK</sequence>
<evidence type="ECO:0000313" key="13">
    <source>
        <dbReference type="EMBL" id="MBB5479919.1"/>
    </source>
</evidence>
<dbReference type="SUPFAM" id="SSF55486">
    <property type="entry name" value="Metalloproteases ('zincins'), catalytic domain"/>
    <property type="match status" value="1"/>
</dbReference>
<evidence type="ECO:0000256" key="8">
    <source>
        <dbReference type="ARBA" id="ARBA00022833"/>
    </source>
</evidence>
<evidence type="ECO:0000256" key="4">
    <source>
        <dbReference type="ARBA" id="ARBA00022525"/>
    </source>
</evidence>
<evidence type="ECO:0000256" key="9">
    <source>
        <dbReference type="ARBA" id="ARBA00023049"/>
    </source>
</evidence>
<dbReference type="PROSITE" id="PS51318">
    <property type="entry name" value="TAT"/>
    <property type="match status" value="1"/>
</dbReference>
<dbReference type="PANTHER" id="PTHR33478">
    <property type="entry name" value="EXTRACELLULAR METALLOPROTEINASE MEP"/>
    <property type="match status" value="1"/>
</dbReference>
<keyword evidence="5" id="KW-0645">Protease</keyword>
<evidence type="ECO:0000256" key="11">
    <source>
        <dbReference type="SAM" id="MobiDB-lite"/>
    </source>
</evidence>
<evidence type="ECO:0000256" key="5">
    <source>
        <dbReference type="ARBA" id="ARBA00022670"/>
    </source>
</evidence>
<organism evidence="13 14">
    <name type="scientific">Micromonospora parathelypteridis</name>
    <dbReference type="NCBI Taxonomy" id="1839617"/>
    <lineage>
        <taxon>Bacteria</taxon>
        <taxon>Bacillati</taxon>
        <taxon>Actinomycetota</taxon>
        <taxon>Actinomycetes</taxon>
        <taxon>Micromonosporales</taxon>
        <taxon>Micromonosporaceae</taxon>
        <taxon>Micromonospora</taxon>
    </lineage>
</organism>
<reference evidence="13 14" key="1">
    <citation type="submission" date="2020-08" db="EMBL/GenBank/DDBJ databases">
        <title>Sequencing the genomes of 1000 actinobacteria strains.</title>
        <authorList>
            <person name="Klenk H.-P."/>
        </authorList>
    </citation>
    <scope>NUCLEOTIDE SEQUENCE [LARGE SCALE GENOMIC DNA]</scope>
    <source>
        <strain evidence="13 14">DSM 103125</strain>
    </source>
</reference>
<evidence type="ECO:0000256" key="12">
    <source>
        <dbReference type="SAM" id="SignalP"/>
    </source>
</evidence>
<feature type="chain" id="PRO_5033000100" description="Fungalysin metallopeptidase (M36)" evidence="12">
    <location>
        <begin position="39"/>
        <end position="976"/>
    </location>
</feature>
<dbReference type="GO" id="GO:0005615">
    <property type="term" value="C:extracellular space"/>
    <property type="evidence" value="ECO:0007669"/>
    <property type="project" value="InterPro"/>
</dbReference>
<evidence type="ECO:0000256" key="6">
    <source>
        <dbReference type="ARBA" id="ARBA00022723"/>
    </source>
</evidence>
<keyword evidence="4" id="KW-0964">Secreted</keyword>
<keyword evidence="12" id="KW-0732">Signal</keyword>
<dbReference type="PANTHER" id="PTHR33478:SF1">
    <property type="entry name" value="EXTRACELLULAR METALLOPROTEINASE MEP"/>
    <property type="match status" value="1"/>
</dbReference>
<dbReference type="RefSeq" id="WP_184183133.1">
    <property type="nucleotide sequence ID" value="NZ_BMNF01000005.1"/>
</dbReference>
<comment type="caution">
    <text evidence="13">The sequence shown here is derived from an EMBL/GenBank/DDBJ whole genome shotgun (WGS) entry which is preliminary data.</text>
</comment>
<comment type="subcellular location">
    <subcellularLocation>
        <location evidence="2">Secreted</location>
    </subcellularLocation>
</comment>
<evidence type="ECO:0000256" key="3">
    <source>
        <dbReference type="ARBA" id="ARBA00006006"/>
    </source>
</evidence>
<feature type="compositionally biased region" description="Basic and acidic residues" evidence="11">
    <location>
        <begin position="47"/>
        <end position="65"/>
    </location>
</feature>
<evidence type="ECO:0000256" key="7">
    <source>
        <dbReference type="ARBA" id="ARBA00022801"/>
    </source>
</evidence>